<accession>A0A0B2V8S3</accession>
<evidence type="ECO:0000313" key="3">
    <source>
        <dbReference type="Proteomes" id="UP000031036"/>
    </source>
</evidence>
<sequence>MFTIIVLAIAFAGIFATENEPIGNCINNMCPNGFECREDGRCYALAKLAEFDEAYPFGLAHSVFLSCACMGPATQLLTDEQQ</sequence>
<name>A0A0B2V8S3_TOXCA</name>
<feature type="chain" id="PRO_5002095982" description="CC domain-containing protein" evidence="1">
    <location>
        <begin position="17"/>
        <end position="82"/>
    </location>
</feature>
<dbReference type="EMBL" id="JPKZ01002335">
    <property type="protein sequence ID" value="KHN77355.1"/>
    <property type="molecule type" value="Genomic_DNA"/>
</dbReference>
<keyword evidence="1" id="KW-0732">Signal</keyword>
<reference evidence="2 3" key="1">
    <citation type="submission" date="2014-11" db="EMBL/GenBank/DDBJ databases">
        <title>Genetic blueprint of the zoonotic pathogen Toxocara canis.</title>
        <authorList>
            <person name="Zhu X.-Q."/>
            <person name="Korhonen P.K."/>
            <person name="Cai H."/>
            <person name="Young N.D."/>
            <person name="Nejsum P."/>
            <person name="von Samson-Himmelstjerna G."/>
            <person name="Boag P.R."/>
            <person name="Tan P."/>
            <person name="Li Q."/>
            <person name="Min J."/>
            <person name="Yang Y."/>
            <person name="Wang X."/>
            <person name="Fang X."/>
            <person name="Hall R.S."/>
            <person name="Hofmann A."/>
            <person name="Sternberg P.W."/>
            <person name="Jex A.R."/>
            <person name="Gasser R.B."/>
        </authorList>
    </citation>
    <scope>NUCLEOTIDE SEQUENCE [LARGE SCALE GENOMIC DNA]</scope>
    <source>
        <strain evidence="2">PN_DK_2014</strain>
    </source>
</reference>
<gene>
    <name evidence="2" type="ORF">Tcan_04596</name>
</gene>
<protein>
    <recommendedName>
        <fullName evidence="4">CC domain-containing protein</fullName>
    </recommendedName>
</protein>
<evidence type="ECO:0000313" key="2">
    <source>
        <dbReference type="EMBL" id="KHN77355.1"/>
    </source>
</evidence>
<dbReference type="AlphaFoldDB" id="A0A0B2V8S3"/>
<feature type="signal peptide" evidence="1">
    <location>
        <begin position="1"/>
        <end position="16"/>
    </location>
</feature>
<comment type="caution">
    <text evidence="2">The sequence shown here is derived from an EMBL/GenBank/DDBJ whole genome shotgun (WGS) entry which is preliminary data.</text>
</comment>
<evidence type="ECO:0000256" key="1">
    <source>
        <dbReference type="SAM" id="SignalP"/>
    </source>
</evidence>
<organism evidence="2 3">
    <name type="scientific">Toxocara canis</name>
    <name type="common">Canine roundworm</name>
    <dbReference type="NCBI Taxonomy" id="6265"/>
    <lineage>
        <taxon>Eukaryota</taxon>
        <taxon>Metazoa</taxon>
        <taxon>Ecdysozoa</taxon>
        <taxon>Nematoda</taxon>
        <taxon>Chromadorea</taxon>
        <taxon>Rhabditida</taxon>
        <taxon>Spirurina</taxon>
        <taxon>Ascaridomorpha</taxon>
        <taxon>Ascaridoidea</taxon>
        <taxon>Toxocaridae</taxon>
        <taxon>Toxocara</taxon>
    </lineage>
</organism>
<keyword evidence="3" id="KW-1185">Reference proteome</keyword>
<proteinExistence type="predicted"/>
<evidence type="ECO:0008006" key="4">
    <source>
        <dbReference type="Google" id="ProtNLM"/>
    </source>
</evidence>
<dbReference type="Proteomes" id="UP000031036">
    <property type="component" value="Unassembled WGS sequence"/>
</dbReference>